<dbReference type="KEGG" id="noa:BKM31_44800"/>
<sequence length="617" mass="65975">MAPMTLPTISVEVMFDNIAPSGVAKTNSFNGGTAGVTISTGNSGGTSGSAFNVITGSPQYTTTQAFGGSGLAAFNPSSGVDCHMDWTGVTQVGDTFCLRLYMYLVSATTNIQRVAVVQGPGGVVSAVWMTSGRILRVYLGFSISIAAALTTPVPTGQWVRVELRYKIDPSGNGTAEVWRYDDPNSAIASDYAISSTQAWPSGKPGMAEFHLQRDAGGYWFLDNVAVADSRIGPVQGTWTNVTLAGKRGISTRRGSNRVVSPVIRYEAGTATCYVNNTDRRFDPTALDGPYATGVRSKVTAMKPLRIRATWNAVTYDVFRGFVDLWDVDHVANVYSEVTVIASDGFKVLANRKRAPVAAVGAGELSGARVNRILDSAGWPAADRVIATGNSTLQATTLEGPALTELQDVAESEIGELYIDASGRVVFRNRQAVILESRSNTVQATFGAGATFTPARAKLVTDDVTFYNEIRATRTGGSEQVAGDVASQAEFLVKTYEASNLLLVDDTAVAGYASWILYVSKEPEVRFDTIEIHAHADPAVLMPIVLGREIGDRIRIIRQPSGGGDPIQRDVFIRGISHQTTGATWITTWNLQSATKYGSFLVLNNSTLGRLNENALGF</sequence>
<dbReference type="Proteomes" id="UP000190797">
    <property type="component" value="Chromosome"/>
</dbReference>
<dbReference type="EMBL" id="CP017717">
    <property type="protein sequence ID" value="AQZ67643.1"/>
    <property type="molecule type" value="Genomic_DNA"/>
</dbReference>
<gene>
    <name evidence="1" type="ORF">BKM31_44800</name>
</gene>
<dbReference type="STRING" id="1909395.BKM31_44800"/>
<proteinExistence type="predicted"/>
<accession>A0A1V0ABS9</accession>
<evidence type="ECO:0000313" key="2">
    <source>
        <dbReference type="Proteomes" id="UP000190797"/>
    </source>
</evidence>
<organism evidence="1 2">
    <name type="scientific">[Actinomadura] parvosata subsp. kistnae</name>
    <dbReference type="NCBI Taxonomy" id="1909395"/>
    <lineage>
        <taxon>Bacteria</taxon>
        <taxon>Bacillati</taxon>
        <taxon>Actinomycetota</taxon>
        <taxon>Actinomycetes</taxon>
        <taxon>Streptosporangiales</taxon>
        <taxon>Streptosporangiaceae</taxon>
        <taxon>Nonomuraea</taxon>
    </lineage>
</organism>
<name>A0A1V0ABS9_9ACTN</name>
<keyword evidence="2" id="KW-1185">Reference proteome</keyword>
<dbReference type="AlphaFoldDB" id="A0A1V0ABS9"/>
<evidence type="ECO:0000313" key="1">
    <source>
        <dbReference type="EMBL" id="AQZ67643.1"/>
    </source>
</evidence>
<dbReference type="Gene3D" id="2.60.120.200">
    <property type="match status" value="1"/>
</dbReference>
<reference evidence="2" key="1">
    <citation type="journal article" date="2017" name="Med. Chem. Commun.">
        <title>Nonomuraea sp. ATCC 55076 harbours the largest actinomycete chromosome to date and the kistamicin biosynthetic gene cluster.</title>
        <authorList>
            <person name="Nazari B."/>
            <person name="Forneris C.C."/>
            <person name="Gibson M.I."/>
            <person name="Moon K."/>
            <person name="Schramma K.R."/>
            <person name="Seyedsayamdost M.R."/>
        </authorList>
    </citation>
    <scope>NUCLEOTIDE SEQUENCE [LARGE SCALE GENOMIC DNA]</scope>
    <source>
        <strain evidence="2">ATCC 55076</strain>
    </source>
</reference>
<protein>
    <submittedName>
        <fullName evidence="1">Uncharacterized protein</fullName>
    </submittedName>
</protein>